<reference evidence="8 9" key="1">
    <citation type="submission" date="2019-07" db="EMBL/GenBank/DDBJ databases">
        <title>Thalassofilum flectens gen. nov., sp. nov., a novel moderate thermophilic anaerobe from a shallow sea hot spring in Kunashir Island (Russia), representing a new family in the order Bacteroidales, and proposal of Thalassofilacea fam. nov.</title>
        <authorList>
            <person name="Kochetkova T.V."/>
            <person name="Podosokorskaya O.A."/>
            <person name="Novikov A."/>
            <person name="Elcheninov A.G."/>
            <person name="Toshchakov S.V."/>
            <person name="Kublanov I.V."/>
        </authorList>
    </citation>
    <scope>NUCLEOTIDE SEQUENCE [LARGE SCALE GENOMIC DNA]</scope>
    <source>
        <strain evidence="8 9">38-H</strain>
    </source>
</reference>
<keyword evidence="3 5" id="KW-0697">Rotamase</keyword>
<dbReference type="Gene3D" id="1.10.287.460">
    <property type="entry name" value="Peptidyl-prolyl cis-trans isomerase, FKBP-type, N-terminal domain"/>
    <property type="match status" value="1"/>
</dbReference>
<dbReference type="EC" id="5.2.1.8" evidence="6"/>
<keyword evidence="4 5" id="KW-0413">Isomerase</keyword>
<evidence type="ECO:0000256" key="5">
    <source>
        <dbReference type="PROSITE-ProRule" id="PRU00277"/>
    </source>
</evidence>
<dbReference type="SUPFAM" id="SSF54534">
    <property type="entry name" value="FKBP-like"/>
    <property type="match status" value="1"/>
</dbReference>
<evidence type="ECO:0000256" key="4">
    <source>
        <dbReference type="ARBA" id="ARBA00023235"/>
    </source>
</evidence>
<comment type="similarity">
    <text evidence="2 6">Belongs to the FKBP-type PPIase family.</text>
</comment>
<dbReference type="Proteomes" id="UP000500961">
    <property type="component" value="Chromosome"/>
</dbReference>
<evidence type="ECO:0000259" key="7">
    <source>
        <dbReference type="PROSITE" id="PS50059"/>
    </source>
</evidence>
<dbReference type="Pfam" id="PF00254">
    <property type="entry name" value="FKBP_C"/>
    <property type="match status" value="1"/>
</dbReference>
<dbReference type="InterPro" id="IPR046357">
    <property type="entry name" value="PPIase_dom_sf"/>
</dbReference>
<evidence type="ECO:0000256" key="3">
    <source>
        <dbReference type="ARBA" id="ARBA00023110"/>
    </source>
</evidence>
<dbReference type="InterPro" id="IPR000774">
    <property type="entry name" value="PPIase_FKBP_N"/>
</dbReference>
<sequence length="238" mass="26378">MKFKSLLVAALAFPVMVSCQSSNKKVGKVILKSDTDSLSYALGVNISSSFKNANFKEINFKAVARAIQDVYSDDSAQVKMTNEEAMNVIRTYFDRQQKKLAEENRIASEKFLEENKTKEGVIVDSSGLQYKIIEEGTGPMPTAEDVVKVHYKGTLIDGTQFDSSYDRGEPAQFKLNQVIKGWTIGLQKMKVGSKFILYIPSDLAYGETVRPGGPIGPNQALIFEVELLDIVKDTSNNK</sequence>
<comment type="catalytic activity">
    <reaction evidence="1 5 6">
        <text>[protein]-peptidylproline (omega=180) = [protein]-peptidylproline (omega=0)</text>
        <dbReference type="Rhea" id="RHEA:16237"/>
        <dbReference type="Rhea" id="RHEA-COMP:10747"/>
        <dbReference type="Rhea" id="RHEA-COMP:10748"/>
        <dbReference type="ChEBI" id="CHEBI:83833"/>
        <dbReference type="ChEBI" id="CHEBI:83834"/>
        <dbReference type="EC" id="5.2.1.8"/>
    </reaction>
</comment>
<dbReference type="InterPro" id="IPR036944">
    <property type="entry name" value="PPIase_FKBP_N_sf"/>
</dbReference>
<dbReference type="PROSITE" id="PS51257">
    <property type="entry name" value="PROKAR_LIPOPROTEIN"/>
    <property type="match status" value="1"/>
</dbReference>
<feature type="domain" description="PPIase FKBP-type" evidence="7">
    <location>
        <begin position="144"/>
        <end position="231"/>
    </location>
</feature>
<evidence type="ECO:0000256" key="6">
    <source>
        <dbReference type="RuleBase" id="RU003915"/>
    </source>
</evidence>
<dbReference type="EMBL" id="CP041345">
    <property type="protein sequence ID" value="QKG79442.1"/>
    <property type="molecule type" value="Genomic_DNA"/>
</dbReference>
<accession>A0A7D4C893</accession>
<dbReference type="PANTHER" id="PTHR43811:SF57">
    <property type="entry name" value="FKBP-TYPE PEPTIDYL-PROLYL CIS-TRANS ISOMERASE FKPA-RELATED"/>
    <property type="match status" value="1"/>
</dbReference>
<dbReference type="AlphaFoldDB" id="A0A7D4C893"/>
<name>A0A7D4C893_9BACT</name>
<gene>
    <name evidence="8" type="ORF">FHG85_03895</name>
</gene>
<dbReference type="RefSeq" id="WP_173073180.1">
    <property type="nucleotide sequence ID" value="NZ_CP041345.1"/>
</dbReference>
<dbReference type="GO" id="GO:0003755">
    <property type="term" value="F:peptidyl-prolyl cis-trans isomerase activity"/>
    <property type="evidence" value="ECO:0007669"/>
    <property type="project" value="UniProtKB-UniRule"/>
</dbReference>
<organism evidence="8 9">
    <name type="scientific">Tenuifilum thalassicum</name>
    <dbReference type="NCBI Taxonomy" id="2590900"/>
    <lineage>
        <taxon>Bacteria</taxon>
        <taxon>Pseudomonadati</taxon>
        <taxon>Bacteroidota</taxon>
        <taxon>Bacteroidia</taxon>
        <taxon>Bacteroidales</taxon>
        <taxon>Tenuifilaceae</taxon>
        <taxon>Tenuifilum</taxon>
    </lineage>
</organism>
<dbReference type="InterPro" id="IPR001179">
    <property type="entry name" value="PPIase_FKBP_dom"/>
</dbReference>
<dbReference type="KEGG" id="ttz:FHG85_03895"/>
<dbReference type="Pfam" id="PF01346">
    <property type="entry name" value="FKBP_N"/>
    <property type="match status" value="1"/>
</dbReference>
<dbReference type="PROSITE" id="PS50059">
    <property type="entry name" value="FKBP_PPIASE"/>
    <property type="match status" value="1"/>
</dbReference>
<dbReference type="GO" id="GO:0006457">
    <property type="term" value="P:protein folding"/>
    <property type="evidence" value="ECO:0007669"/>
    <property type="project" value="InterPro"/>
</dbReference>
<dbReference type="FunFam" id="3.10.50.40:FF:000006">
    <property type="entry name" value="Peptidyl-prolyl cis-trans isomerase"/>
    <property type="match status" value="1"/>
</dbReference>
<keyword evidence="9" id="KW-1185">Reference proteome</keyword>
<proteinExistence type="inferred from homology"/>
<evidence type="ECO:0000256" key="2">
    <source>
        <dbReference type="ARBA" id="ARBA00006577"/>
    </source>
</evidence>
<evidence type="ECO:0000313" key="9">
    <source>
        <dbReference type="Proteomes" id="UP000500961"/>
    </source>
</evidence>
<dbReference type="Gene3D" id="3.10.50.40">
    <property type="match status" value="1"/>
</dbReference>
<evidence type="ECO:0000313" key="8">
    <source>
        <dbReference type="EMBL" id="QKG79442.1"/>
    </source>
</evidence>
<evidence type="ECO:0000256" key="1">
    <source>
        <dbReference type="ARBA" id="ARBA00000971"/>
    </source>
</evidence>
<protein>
    <recommendedName>
        <fullName evidence="6">Peptidyl-prolyl cis-trans isomerase</fullName>
        <ecNumber evidence="6">5.2.1.8</ecNumber>
    </recommendedName>
</protein>
<dbReference type="PANTHER" id="PTHR43811">
    <property type="entry name" value="FKBP-TYPE PEPTIDYL-PROLYL CIS-TRANS ISOMERASE FKPA"/>
    <property type="match status" value="1"/>
</dbReference>